<organism evidence="1 2">
    <name type="scientific">Aphis craccivora</name>
    <name type="common">Cowpea aphid</name>
    <dbReference type="NCBI Taxonomy" id="307492"/>
    <lineage>
        <taxon>Eukaryota</taxon>
        <taxon>Metazoa</taxon>
        <taxon>Ecdysozoa</taxon>
        <taxon>Arthropoda</taxon>
        <taxon>Hexapoda</taxon>
        <taxon>Insecta</taxon>
        <taxon>Pterygota</taxon>
        <taxon>Neoptera</taxon>
        <taxon>Paraneoptera</taxon>
        <taxon>Hemiptera</taxon>
        <taxon>Sternorrhyncha</taxon>
        <taxon>Aphidomorpha</taxon>
        <taxon>Aphidoidea</taxon>
        <taxon>Aphididae</taxon>
        <taxon>Aphidini</taxon>
        <taxon>Aphis</taxon>
        <taxon>Aphis</taxon>
    </lineage>
</organism>
<dbReference type="EMBL" id="VUJU01014276">
    <property type="protein sequence ID" value="KAF0702461.1"/>
    <property type="molecule type" value="Genomic_DNA"/>
</dbReference>
<evidence type="ECO:0000313" key="2">
    <source>
        <dbReference type="Proteomes" id="UP000478052"/>
    </source>
</evidence>
<reference evidence="1 2" key="1">
    <citation type="submission" date="2019-08" db="EMBL/GenBank/DDBJ databases">
        <title>Whole genome of Aphis craccivora.</title>
        <authorList>
            <person name="Voronova N.V."/>
            <person name="Shulinski R.S."/>
            <person name="Bandarenka Y.V."/>
            <person name="Zhorov D.G."/>
            <person name="Warner D."/>
        </authorList>
    </citation>
    <scope>NUCLEOTIDE SEQUENCE [LARGE SCALE GENOMIC DNA]</scope>
    <source>
        <strain evidence="1">180601</strain>
        <tissue evidence="1">Whole Body</tissue>
    </source>
</reference>
<sequence length="83" mass="9462">MEPPRKVPRSDTLSYNLRFEGHVRSTIKKERGARAALYPILNRNSAVPISARLSIYKIYARPIILYAAPVWRNHIGPAHVDPN</sequence>
<dbReference type="Proteomes" id="UP000478052">
    <property type="component" value="Unassembled WGS sequence"/>
</dbReference>
<name>A0A6G0VMX7_APHCR</name>
<proteinExistence type="predicted"/>
<protein>
    <submittedName>
        <fullName evidence="1">Uncharacterized protein</fullName>
    </submittedName>
</protein>
<accession>A0A6G0VMX7</accession>
<dbReference type="AlphaFoldDB" id="A0A6G0VMX7"/>
<gene>
    <name evidence="1" type="ORF">FWK35_00034598</name>
</gene>
<keyword evidence="2" id="KW-1185">Reference proteome</keyword>
<evidence type="ECO:0000313" key="1">
    <source>
        <dbReference type="EMBL" id="KAF0702461.1"/>
    </source>
</evidence>
<comment type="caution">
    <text evidence="1">The sequence shown here is derived from an EMBL/GenBank/DDBJ whole genome shotgun (WGS) entry which is preliminary data.</text>
</comment>
<dbReference type="OrthoDB" id="412981at2759"/>